<dbReference type="InterPro" id="IPR002372">
    <property type="entry name" value="PQQ_rpt_dom"/>
</dbReference>
<dbReference type="InterPro" id="IPR000873">
    <property type="entry name" value="AMP-dep_synth/lig_dom"/>
</dbReference>
<dbReference type="AlphaFoldDB" id="A0A8J2MYS3"/>
<dbReference type="SUPFAM" id="SSF50998">
    <property type="entry name" value="Quinoprotein alcohol dehydrogenase-like"/>
    <property type="match status" value="2"/>
</dbReference>
<dbReference type="Pfam" id="PF13570">
    <property type="entry name" value="Beta-prop_ACSF4"/>
    <property type="match status" value="1"/>
</dbReference>
<dbReference type="PANTHER" id="PTHR44394:SF1">
    <property type="entry name" value="BETA-ALANINE-ACTIVATING ENZYME"/>
    <property type="match status" value="1"/>
</dbReference>
<feature type="non-terminal residue" evidence="3">
    <location>
        <position position="1"/>
    </location>
</feature>
<sequence length="971" mass="110335">CKRQKIQEDDLIQITNWENFDKIALEHYSDADLFTLKYSQVYEAQNDIKNFLKELDYSEFIGIYYDTPIYCITSLILGILSSGRSFVYISKNEADFLKESLGFRYIFHLESNKIHGEQIKVFELHQQPIILSKTPSFFSKELNNNSKFAYAVTTSGSTGQPVVVRVTHKSILLNIQDFKNILKLSSTDRVAQLTPLTFDPSYVEIFLSLIIGATLCTFAEDLKNHPDILLKVLYNKKITFISTTPSLFLHRWRLKDLEETLLSKESCLKFLLIGGEPFPDLKLIRKIKHPENCTRIFNVYGITEVSCWASINEIFFNENYSEADCSNNLGTVLTDTLFQVREKNSNEIVKDGEGILYIGSSSRVCLLGKEKLSDLKLPVYRKTGDIVTVNKNKVTFKGRLDSCVKRFGTKVHFDKLKNHLQKLNFIKDVQLIFDNNLSVLNLFFTSELDDQKDNLVANVWSHVKLLPAIMHPDKIYYLESFKVTDRGKICKDYLKDFCSRPMSGSDAGSLLEQIWRDHLPGEQDKFGFLDLGGTSVIALQISSNLSSESGNNYPELIGMLFDNKTLLECKDYLCKNFNNVNTSSKVLNLTKLNFTSKNYLLDTYIWQKCRGRTVIINPESSDLLLDCKSDHENLKSIKLGNVFNLNKCVDASPTIFGYSNDQSFANVSSHSGLILTVDLKTKENWKIQLPNRIEGSTLVIDNFKGIVGCHDGFIYCLHLKSGHIFWSFKTGNIVKCLAAVCSEKINIFIGSYDHFVYCISLEGSLVWKLKLDGSTLATPLVHTETNAVIFSLLNSNCISVDQKSGKVRWKYQCKSSIFSTPNILSNKLILADVCGNISGLDINTGNELWIFSISGNIFSDIVICTDATANSFMFTSKNGFFYKYYFHETQHPELHYKVDLGSSVVATPWVEKDFAIIVRENGDLRVINMKDGKFLYNFILSGDSFSSPVLHNNFIVVGCRDDNLYTLYLQD</sequence>
<proteinExistence type="predicted"/>
<protein>
    <submittedName>
        <fullName evidence="3">Similar to AASDH: Beta-alanine-activating enzyme (Homo sapiens)</fullName>
    </submittedName>
</protein>
<dbReference type="Proteomes" id="UP000786811">
    <property type="component" value="Unassembled WGS sequence"/>
</dbReference>
<evidence type="ECO:0000259" key="1">
    <source>
        <dbReference type="Pfam" id="PF00501"/>
    </source>
</evidence>
<feature type="domain" description="AMP-dependent synthetase/ligase" evidence="1">
    <location>
        <begin position="139"/>
        <end position="360"/>
    </location>
</feature>
<dbReference type="PANTHER" id="PTHR44394">
    <property type="entry name" value="BETA-ALANINE-ACTIVATING ENZYME"/>
    <property type="match status" value="1"/>
</dbReference>
<comment type="caution">
    <text evidence="3">The sequence shown here is derived from an EMBL/GenBank/DDBJ whole genome shotgun (WGS) entry which is preliminary data.</text>
</comment>
<dbReference type="Gene3D" id="2.130.10.10">
    <property type="entry name" value="YVTN repeat-like/Quinoprotein amine dehydrogenase"/>
    <property type="match status" value="1"/>
</dbReference>
<dbReference type="InterPro" id="IPR011047">
    <property type="entry name" value="Quinoprotein_ADH-like_sf"/>
</dbReference>
<keyword evidence="4" id="KW-1185">Reference proteome</keyword>
<dbReference type="SUPFAM" id="SSF56801">
    <property type="entry name" value="Acetyl-CoA synthetase-like"/>
    <property type="match status" value="1"/>
</dbReference>
<dbReference type="Gene3D" id="2.40.128.630">
    <property type="match status" value="1"/>
</dbReference>
<feature type="domain" description="Pyrrolo-quinoline quinone repeat" evidence="2">
    <location>
        <begin position="645"/>
        <end position="967"/>
    </location>
</feature>
<dbReference type="InterPro" id="IPR015943">
    <property type="entry name" value="WD40/YVTN_repeat-like_dom_sf"/>
</dbReference>
<reference evidence="3" key="1">
    <citation type="submission" date="2021-04" db="EMBL/GenBank/DDBJ databases">
        <authorList>
            <person name="Chebbi M.A.C M."/>
        </authorList>
    </citation>
    <scope>NUCLEOTIDE SEQUENCE</scope>
</reference>
<name>A0A8J2MYS3_COTCN</name>
<dbReference type="InterPro" id="IPR052091">
    <property type="entry name" value="Beta-ala_Activ/Resist"/>
</dbReference>
<accession>A0A8J2MYS3</accession>
<dbReference type="InterPro" id="IPR018391">
    <property type="entry name" value="PQQ_b-propeller_rpt"/>
</dbReference>
<dbReference type="GO" id="GO:0043041">
    <property type="term" value="P:amino acid activation for nonribosomal peptide biosynthetic process"/>
    <property type="evidence" value="ECO:0007669"/>
    <property type="project" value="TreeGrafter"/>
</dbReference>
<dbReference type="Pfam" id="PF00501">
    <property type="entry name" value="AMP-binding"/>
    <property type="match status" value="1"/>
</dbReference>
<evidence type="ECO:0000259" key="2">
    <source>
        <dbReference type="Pfam" id="PF13570"/>
    </source>
</evidence>
<dbReference type="OrthoDB" id="408177at2759"/>
<dbReference type="Gene3D" id="3.40.50.12780">
    <property type="entry name" value="N-terminal domain of ligase-like"/>
    <property type="match status" value="1"/>
</dbReference>
<dbReference type="EMBL" id="CAJNRD030001123">
    <property type="protein sequence ID" value="CAG5104306.1"/>
    <property type="molecule type" value="Genomic_DNA"/>
</dbReference>
<dbReference type="SMART" id="SM00564">
    <property type="entry name" value="PQQ"/>
    <property type="match status" value="4"/>
</dbReference>
<evidence type="ECO:0000313" key="4">
    <source>
        <dbReference type="Proteomes" id="UP000786811"/>
    </source>
</evidence>
<evidence type="ECO:0000313" key="3">
    <source>
        <dbReference type="EMBL" id="CAG5104306.1"/>
    </source>
</evidence>
<dbReference type="InterPro" id="IPR042099">
    <property type="entry name" value="ANL_N_sf"/>
</dbReference>
<gene>
    <name evidence="3" type="ORF">HICCMSTLAB_LOCUS11936</name>
</gene>
<organism evidence="3 4">
    <name type="scientific">Cotesia congregata</name>
    <name type="common">Parasitoid wasp</name>
    <name type="synonym">Apanteles congregatus</name>
    <dbReference type="NCBI Taxonomy" id="51543"/>
    <lineage>
        <taxon>Eukaryota</taxon>
        <taxon>Metazoa</taxon>
        <taxon>Ecdysozoa</taxon>
        <taxon>Arthropoda</taxon>
        <taxon>Hexapoda</taxon>
        <taxon>Insecta</taxon>
        <taxon>Pterygota</taxon>
        <taxon>Neoptera</taxon>
        <taxon>Endopterygota</taxon>
        <taxon>Hymenoptera</taxon>
        <taxon>Apocrita</taxon>
        <taxon>Ichneumonoidea</taxon>
        <taxon>Braconidae</taxon>
        <taxon>Microgastrinae</taxon>
        <taxon>Cotesia</taxon>
    </lineage>
</organism>